<protein>
    <submittedName>
        <fullName evidence="1">Uncharacterized protein</fullName>
    </submittedName>
</protein>
<accession>A0ABU7BI92</accession>
<keyword evidence="2" id="KW-1185">Reference proteome</keyword>
<name>A0ABU7BI92_9TELE</name>
<sequence>MNVLGIVSTDVFSPWLQITFCYRFTPTKVQKFENIGPGGLEFVPCDLGLLSRNLWLHLFSSAPEWMNVSLTRPLQSRMTEYSLLPFGPFHYCFFRTGTYFCDPCS</sequence>
<gene>
    <name evidence="1" type="ORF">ATANTOWER_031202</name>
</gene>
<comment type="caution">
    <text evidence="1">The sequence shown here is derived from an EMBL/GenBank/DDBJ whole genome shotgun (WGS) entry which is preliminary data.</text>
</comment>
<reference evidence="1 2" key="1">
    <citation type="submission" date="2021-07" db="EMBL/GenBank/DDBJ databases">
        <authorList>
            <person name="Palmer J.M."/>
        </authorList>
    </citation>
    <scope>NUCLEOTIDE SEQUENCE [LARGE SCALE GENOMIC DNA]</scope>
    <source>
        <strain evidence="1 2">AT_MEX2019</strain>
        <tissue evidence="1">Muscle</tissue>
    </source>
</reference>
<organism evidence="1 2">
    <name type="scientific">Ataeniobius toweri</name>
    <dbReference type="NCBI Taxonomy" id="208326"/>
    <lineage>
        <taxon>Eukaryota</taxon>
        <taxon>Metazoa</taxon>
        <taxon>Chordata</taxon>
        <taxon>Craniata</taxon>
        <taxon>Vertebrata</taxon>
        <taxon>Euteleostomi</taxon>
        <taxon>Actinopterygii</taxon>
        <taxon>Neopterygii</taxon>
        <taxon>Teleostei</taxon>
        <taxon>Neoteleostei</taxon>
        <taxon>Acanthomorphata</taxon>
        <taxon>Ovalentaria</taxon>
        <taxon>Atherinomorphae</taxon>
        <taxon>Cyprinodontiformes</taxon>
        <taxon>Goodeidae</taxon>
        <taxon>Ataeniobius</taxon>
    </lineage>
</organism>
<proteinExistence type="predicted"/>
<evidence type="ECO:0000313" key="1">
    <source>
        <dbReference type="EMBL" id="MED6250367.1"/>
    </source>
</evidence>
<dbReference type="EMBL" id="JAHUTI010057829">
    <property type="protein sequence ID" value="MED6250367.1"/>
    <property type="molecule type" value="Genomic_DNA"/>
</dbReference>
<dbReference type="Proteomes" id="UP001345963">
    <property type="component" value="Unassembled WGS sequence"/>
</dbReference>
<evidence type="ECO:0000313" key="2">
    <source>
        <dbReference type="Proteomes" id="UP001345963"/>
    </source>
</evidence>